<keyword evidence="2" id="KW-0472">Membrane</keyword>
<comment type="subcellular location">
    <subcellularLocation>
        <location evidence="1">Cell outer membrane</location>
    </subcellularLocation>
</comment>
<dbReference type="SUPFAM" id="SSF56935">
    <property type="entry name" value="Porins"/>
    <property type="match status" value="1"/>
</dbReference>
<proteinExistence type="predicted"/>
<evidence type="ECO:0000256" key="2">
    <source>
        <dbReference type="ARBA" id="ARBA00023136"/>
    </source>
</evidence>
<gene>
    <name evidence="4" type="primary">susC_145</name>
    <name evidence="4" type="ORF">SDC9_148181</name>
</gene>
<name>A0A645EKA0_9ZZZZ</name>
<keyword evidence="3" id="KW-0998">Cell outer membrane</keyword>
<evidence type="ECO:0000256" key="1">
    <source>
        <dbReference type="ARBA" id="ARBA00004442"/>
    </source>
</evidence>
<dbReference type="GO" id="GO:0009279">
    <property type="term" value="C:cell outer membrane"/>
    <property type="evidence" value="ECO:0007669"/>
    <property type="project" value="UniProtKB-SubCell"/>
</dbReference>
<dbReference type="AlphaFoldDB" id="A0A645EKA0"/>
<reference evidence="4" key="1">
    <citation type="submission" date="2019-08" db="EMBL/GenBank/DDBJ databases">
        <authorList>
            <person name="Kucharzyk K."/>
            <person name="Murdoch R.W."/>
            <person name="Higgins S."/>
            <person name="Loffler F."/>
        </authorList>
    </citation>
    <scope>NUCLEOTIDE SEQUENCE</scope>
</reference>
<dbReference type="Gene3D" id="2.40.170.20">
    <property type="entry name" value="TonB-dependent receptor, beta-barrel domain"/>
    <property type="match status" value="1"/>
</dbReference>
<organism evidence="4">
    <name type="scientific">bioreactor metagenome</name>
    <dbReference type="NCBI Taxonomy" id="1076179"/>
    <lineage>
        <taxon>unclassified sequences</taxon>
        <taxon>metagenomes</taxon>
        <taxon>ecological metagenomes</taxon>
    </lineage>
</organism>
<comment type="caution">
    <text evidence="4">The sequence shown here is derived from an EMBL/GenBank/DDBJ whole genome shotgun (WGS) entry which is preliminary data.</text>
</comment>
<dbReference type="EMBL" id="VSSQ01047011">
    <property type="protein sequence ID" value="MPN00983.1"/>
    <property type="molecule type" value="Genomic_DNA"/>
</dbReference>
<evidence type="ECO:0000313" key="4">
    <source>
        <dbReference type="EMBL" id="MPN00983.1"/>
    </source>
</evidence>
<evidence type="ECO:0000256" key="3">
    <source>
        <dbReference type="ARBA" id="ARBA00023237"/>
    </source>
</evidence>
<protein>
    <submittedName>
        <fullName evidence="4">TonB-dependent receptor SusC</fullName>
    </submittedName>
</protein>
<sequence length="296" mass="33396">MDYYVRKTTGALITLNVPVPPNLYKTTLLNAGELFNRGLELSLGYLVVQNNKFSWNALATFATYNSEVGSLSIGDIKYGVREVGGLPAPLTGNVIRVEENKPIGQMIGWIYEGVDKNGQYILKNLDNDPAVNDKDVAIIGRGLPKWEFGLTNTFTYRNFDLNFSLRGVYGHNLVNLSRTMFEQLDRIGGWNLVKTKYFNPDYKGKAAFNSYYVEDASFLKLDNLTLGYNIKMLPKKYISSARVYVSGQNLFYITDYSGVDPEVRYIYDNNVLAPGIEPLNSWVTTRTFTIGINLTF</sequence>
<accession>A0A645EKA0</accession>
<keyword evidence="4" id="KW-0675">Receptor</keyword>
<dbReference type="InterPro" id="IPR036942">
    <property type="entry name" value="Beta-barrel_TonB_sf"/>
</dbReference>